<organism evidence="1">
    <name type="scientific">Picea sitchensis</name>
    <name type="common">Sitka spruce</name>
    <name type="synonym">Pinus sitchensis</name>
    <dbReference type="NCBI Taxonomy" id="3332"/>
    <lineage>
        <taxon>Eukaryota</taxon>
        <taxon>Viridiplantae</taxon>
        <taxon>Streptophyta</taxon>
        <taxon>Embryophyta</taxon>
        <taxon>Tracheophyta</taxon>
        <taxon>Spermatophyta</taxon>
        <taxon>Pinopsida</taxon>
        <taxon>Pinidae</taxon>
        <taxon>Conifers I</taxon>
        <taxon>Pinales</taxon>
        <taxon>Pinaceae</taxon>
        <taxon>Picea</taxon>
    </lineage>
</organism>
<accession>A9NXN7</accession>
<name>A9NXN7_PICSI</name>
<proteinExistence type="evidence at transcript level"/>
<protein>
    <submittedName>
        <fullName evidence="1">Uncharacterized protein</fullName>
    </submittedName>
</protein>
<sequence length="78" mass="8641">MKWFGPPWRLTLCLETCGELYRNPMVSPVKLTQSAGCPKRVGSQVPRGSALLLRSLQGVFPHIKLTTLGVVLIKTINH</sequence>
<evidence type="ECO:0000313" key="1">
    <source>
        <dbReference type="EMBL" id="ABK25398.1"/>
    </source>
</evidence>
<reference evidence="1" key="1">
    <citation type="journal article" date="2008" name="BMC Genomics">
        <title>A conifer genomics resource of 200,000 spruce (Picea spp.) ESTs and 6,464 high-quality, sequence-finished full-length cDNAs for Sitka spruce (Picea sitchensis).</title>
        <authorList>
            <person name="Ralph S.G."/>
            <person name="Chun H.J."/>
            <person name="Kolosova N."/>
            <person name="Cooper D."/>
            <person name="Oddy C."/>
            <person name="Ritland C.E."/>
            <person name="Kirkpatrick R."/>
            <person name="Moore R."/>
            <person name="Barber S."/>
            <person name="Holt R.A."/>
            <person name="Jones S.J."/>
            <person name="Marra M.A."/>
            <person name="Douglas C.J."/>
            <person name="Ritland K."/>
            <person name="Bohlmann J."/>
        </authorList>
    </citation>
    <scope>NUCLEOTIDE SEQUENCE</scope>
    <source>
        <tissue evidence="1">Bark</tissue>
    </source>
</reference>
<dbReference type="EMBL" id="EF086112">
    <property type="protein sequence ID" value="ABK25398.1"/>
    <property type="molecule type" value="mRNA"/>
</dbReference>
<dbReference type="AlphaFoldDB" id="A9NXN7"/>